<dbReference type="InterPro" id="IPR036866">
    <property type="entry name" value="RibonucZ/Hydroxyglut_hydro"/>
</dbReference>
<organism evidence="2 3">
    <name type="scientific">Anaeroselena agilis</name>
    <dbReference type="NCBI Taxonomy" id="3063788"/>
    <lineage>
        <taxon>Bacteria</taxon>
        <taxon>Bacillati</taxon>
        <taxon>Bacillota</taxon>
        <taxon>Negativicutes</taxon>
        <taxon>Acetonemataceae</taxon>
        <taxon>Anaeroselena</taxon>
    </lineage>
</organism>
<evidence type="ECO:0000313" key="2">
    <source>
        <dbReference type="EMBL" id="MDT8899820.1"/>
    </source>
</evidence>
<dbReference type="PANTHER" id="PTHR42663:SF6">
    <property type="entry name" value="HYDROLASE C777.06C-RELATED"/>
    <property type="match status" value="1"/>
</dbReference>
<name>A0ABU3NSL4_9FIRM</name>
<dbReference type="Gene3D" id="3.60.15.10">
    <property type="entry name" value="Ribonuclease Z/Hydroxyacylglutathione hydrolase-like"/>
    <property type="match status" value="1"/>
</dbReference>
<dbReference type="PANTHER" id="PTHR42663">
    <property type="entry name" value="HYDROLASE C777.06C-RELATED-RELATED"/>
    <property type="match status" value="1"/>
</dbReference>
<keyword evidence="3" id="KW-1185">Reference proteome</keyword>
<accession>A0ABU3NSL4</accession>
<dbReference type="RefSeq" id="WP_413778387.1">
    <property type="nucleotide sequence ID" value="NZ_JAUOZS010000001.1"/>
</dbReference>
<dbReference type="Pfam" id="PF12706">
    <property type="entry name" value="Lactamase_B_2"/>
    <property type="match status" value="1"/>
</dbReference>
<proteinExistence type="predicted"/>
<feature type="domain" description="Metallo-beta-lactamase" evidence="1">
    <location>
        <begin position="38"/>
        <end position="227"/>
    </location>
</feature>
<dbReference type="CDD" id="cd16279">
    <property type="entry name" value="metallo-hydrolase-like_MBL-fold"/>
    <property type="match status" value="1"/>
</dbReference>
<comment type="caution">
    <text evidence="2">The sequence shown here is derived from an EMBL/GenBank/DDBJ whole genome shotgun (WGS) entry which is preliminary data.</text>
</comment>
<dbReference type="InterPro" id="IPR001279">
    <property type="entry name" value="Metallo-B-lactamas"/>
</dbReference>
<dbReference type="EMBL" id="JAUOZS010000001">
    <property type="protein sequence ID" value="MDT8899820.1"/>
    <property type="molecule type" value="Genomic_DNA"/>
</dbReference>
<dbReference type="Proteomes" id="UP001254848">
    <property type="component" value="Unassembled WGS sequence"/>
</dbReference>
<gene>
    <name evidence="2" type="ORF">Q4T40_00970</name>
</gene>
<dbReference type="SMART" id="SM00849">
    <property type="entry name" value="Lactamase_B"/>
    <property type="match status" value="1"/>
</dbReference>
<reference evidence="2 3" key="1">
    <citation type="submission" date="2023-07" db="EMBL/GenBank/DDBJ databases">
        <title>The novel representative of Negativicutes class, Anaeroselena agilis gen. nov. sp. nov.</title>
        <authorList>
            <person name="Prokofeva M.I."/>
            <person name="Elcheninov A.G."/>
            <person name="Klyukina A."/>
            <person name="Kublanov I.V."/>
            <person name="Frolov E.N."/>
            <person name="Podosokorskaya O.A."/>
        </authorList>
    </citation>
    <scope>NUCLEOTIDE SEQUENCE [LARGE SCALE GENOMIC DNA]</scope>
    <source>
        <strain evidence="2 3">4137-cl</strain>
    </source>
</reference>
<evidence type="ECO:0000313" key="3">
    <source>
        <dbReference type="Proteomes" id="UP001254848"/>
    </source>
</evidence>
<protein>
    <submittedName>
        <fullName evidence="2">MBL fold metallo-hydrolase</fullName>
    </submittedName>
</protein>
<dbReference type="SUPFAM" id="SSF56281">
    <property type="entry name" value="Metallo-hydrolase/oxidoreductase"/>
    <property type="match status" value="1"/>
</dbReference>
<evidence type="ECO:0000259" key="1">
    <source>
        <dbReference type="SMART" id="SM00849"/>
    </source>
</evidence>
<sequence length="262" mass="28714">MPSSFKILGSGAGPGAPSFFCDCPGCREARDNPASARTRSGALITTEQGNVLVDAPPDLRAQLIRERVTRIDNVLLTHWHYDHFGGLGELEYYVKLERKEPIPLFLPPSARAQFAAAFPNLSEVFRVFSWAFNLEYRFGDLGITPLPAEHGVETAGFLVKSPTKSLAYFPDTAGLSTATARILEGVHWLVCDATFYGENWYPNSHMSVEQAIELGREVKARHTVLTHLAVHYSQPATSRELAAAVAPHQGVSVAHDGMVIEL</sequence>